<organism evidence="1">
    <name type="scientific">hydrothermal vent metagenome</name>
    <dbReference type="NCBI Taxonomy" id="652676"/>
    <lineage>
        <taxon>unclassified sequences</taxon>
        <taxon>metagenomes</taxon>
        <taxon>ecological metagenomes</taxon>
    </lineage>
</organism>
<gene>
    <name evidence="1" type="ORF">MNBD_BACTEROID05-357</name>
</gene>
<name>A0A3B0TN37_9ZZZZ</name>
<dbReference type="AlphaFoldDB" id="A0A3B0TN37"/>
<reference evidence="1" key="1">
    <citation type="submission" date="2018-06" db="EMBL/GenBank/DDBJ databases">
        <authorList>
            <person name="Zhirakovskaya E."/>
        </authorList>
    </citation>
    <scope>NUCLEOTIDE SEQUENCE</scope>
</reference>
<sequence length="94" mass="9868">MPTAQKARGGLGQTLGAKGENDMAILPQSVEHLAQMGANIEITAEAGYLPQTVEKIVQIAAGKGAHVTIEAGKYLPQSLERFVQIGGTNVTIRI</sequence>
<protein>
    <submittedName>
        <fullName evidence="1">Uncharacterized protein</fullName>
    </submittedName>
</protein>
<accession>A0A3B0TN37</accession>
<evidence type="ECO:0000313" key="1">
    <source>
        <dbReference type="EMBL" id="VAW19368.1"/>
    </source>
</evidence>
<dbReference type="EMBL" id="UOEN01000467">
    <property type="protein sequence ID" value="VAW19368.1"/>
    <property type="molecule type" value="Genomic_DNA"/>
</dbReference>
<proteinExistence type="predicted"/>